<dbReference type="AlphaFoldDB" id="S4R8N4"/>
<evidence type="ECO:0008006" key="9">
    <source>
        <dbReference type="Google" id="ProtNLM"/>
    </source>
</evidence>
<feature type="domain" description="PH" evidence="7">
    <location>
        <begin position="12"/>
        <end position="150"/>
    </location>
</feature>
<reference evidence="8" key="1">
    <citation type="submission" date="2025-08" db="UniProtKB">
        <authorList>
            <consortium name="Ensembl"/>
        </authorList>
    </citation>
    <scope>IDENTIFICATION</scope>
</reference>
<dbReference type="InterPro" id="IPR036028">
    <property type="entry name" value="SH3-like_dom_sf"/>
</dbReference>
<dbReference type="SUPFAM" id="SSF50044">
    <property type="entry name" value="SH3-domain"/>
    <property type="match status" value="1"/>
</dbReference>
<dbReference type="Pfam" id="PF22697">
    <property type="entry name" value="SOS1_NGEF_PH"/>
    <property type="match status" value="1"/>
</dbReference>
<sequence>VQPFPLVSASRWLLKRGELATFEEESRIFRKSHNKQLVHLFLFTDVLIITKKKSNESYLVTDYALRKKVDVMAISGEELATQGQGGAGVAGSRPSAGEGGGGGGRQGSANHLFTVTMRENHAGEHVQLVFVAELLSDRARWITGIRESRQEEPDLVRKTKELESRAQVEAVKTYGAKHPDELSLQSTDVAIVFQKGAPDGESGWYEGERLRDGERGWFPTECVREITNGDTIKSNLRRLERLMGIETVV</sequence>
<dbReference type="GO" id="GO:0042995">
    <property type="term" value="C:cell projection"/>
    <property type="evidence" value="ECO:0007669"/>
    <property type="project" value="UniProtKB-SubCell"/>
</dbReference>
<dbReference type="InterPro" id="IPR001849">
    <property type="entry name" value="PH_domain"/>
</dbReference>
<dbReference type="InterPro" id="IPR047271">
    <property type="entry name" value="Ephexin-like"/>
</dbReference>
<dbReference type="InterPro" id="IPR011993">
    <property type="entry name" value="PH-like_dom_sf"/>
</dbReference>
<dbReference type="Gene3D" id="2.30.30.40">
    <property type="entry name" value="SH3 Domains"/>
    <property type="match status" value="1"/>
</dbReference>
<dbReference type="PANTHER" id="PTHR12845">
    <property type="entry name" value="GUANINE NUCLEOTIDE EXCHANGE FACTOR"/>
    <property type="match status" value="1"/>
</dbReference>
<evidence type="ECO:0000256" key="5">
    <source>
        <dbReference type="SAM" id="MobiDB-lite"/>
    </source>
</evidence>
<evidence type="ECO:0000256" key="3">
    <source>
        <dbReference type="ARBA" id="ARBA00023273"/>
    </source>
</evidence>
<dbReference type="Gene3D" id="2.30.29.30">
    <property type="entry name" value="Pleckstrin-homology domain (PH domain)/Phosphotyrosine-binding domain (PTB)"/>
    <property type="match status" value="1"/>
</dbReference>
<accession>S4R8N4</accession>
<feature type="domain" description="SH3" evidence="6">
    <location>
        <begin position="163"/>
        <end position="228"/>
    </location>
</feature>
<comment type="subcellular location">
    <subcellularLocation>
        <location evidence="1">Cell projection</location>
    </subcellularLocation>
</comment>
<dbReference type="InterPro" id="IPR055251">
    <property type="entry name" value="SOS1_NGEF_PH"/>
</dbReference>
<feature type="region of interest" description="Disordered" evidence="5">
    <location>
        <begin position="82"/>
        <end position="108"/>
    </location>
</feature>
<dbReference type="SMART" id="SM00233">
    <property type="entry name" value="PH"/>
    <property type="match status" value="1"/>
</dbReference>
<dbReference type="PANTHER" id="PTHR12845:SF4">
    <property type="entry name" value="RHO GUANINE NUCLEOTIDE EXCHANGE FACTOR 26"/>
    <property type="match status" value="1"/>
</dbReference>
<evidence type="ECO:0000256" key="4">
    <source>
        <dbReference type="PROSITE-ProRule" id="PRU00192"/>
    </source>
</evidence>
<keyword evidence="2 4" id="KW-0728">SH3 domain</keyword>
<keyword evidence="3" id="KW-0966">Cell projection</keyword>
<organism evidence="8">
    <name type="scientific">Petromyzon marinus</name>
    <name type="common">Sea lamprey</name>
    <dbReference type="NCBI Taxonomy" id="7757"/>
    <lineage>
        <taxon>Eukaryota</taxon>
        <taxon>Metazoa</taxon>
        <taxon>Chordata</taxon>
        <taxon>Craniata</taxon>
        <taxon>Vertebrata</taxon>
        <taxon>Cyclostomata</taxon>
        <taxon>Hyperoartia</taxon>
        <taxon>Petromyzontiformes</taxon>
        <taxon>Petromyzontidae</taxon>
        <taxon>Petromyzon</taxon>
    </lineage>
</organism>
<dbReference type="SMART" id="SM00326">
    <property type="entry name" value="SH3"/>
    <property type="match status" value="1"/>
</dbReference>
<dbReference type="Pfam" id="PF07653">
    <property type="entry name" value="SH3_2"/>
    <property type="match status" value="1"/>
</dbReference>
<dbReference type="GO" id="GO:0005085">
    <property type="term" value="F:guanyl-nucleotide exchange factor activity"/>
    <property type="evidence" value="ECO:0007669"/>
    <property type="project" value="InterPro"/>
</dbReference>
<dbReference type="InterPro" id="IPR047270">
    <property type="entry name" value="PH_ephexin"/>
</dbReference>
<protein>
    <recommendedName>
        <fullName evidence="9">SH3 domain-containing protein</fullName>
    </recommendedName>
</protein>
<dbReference type="Ensembl" id="ENSPMAT00000001572.1">
    <property type="protein sequence ID" value="ENSPMAP00000001565.1"/>
    <property type="gene ID" value="ENSPMAG00000001416.1"/>
</dbReference>
<dbReference type="CDD" id="cd01221">
    <property type="entry name" value="PH_ephexin"/>
    <property type="match status" value="1"/>
</dbReference>
<dbReference type="SUPFAM" id="SSF50729">
    <property type="entry name" value="PH domain-like"/>
    <property type="match status" value="1"/>
</dbReference>
<evidence type="ECO:0000259" key="7">
    <source>
        <dbReference type="PROSITE" id="PS50003"/>
    </source>
</evidence>
<name>S4R8N4_PETMA</name>
<dbReference type="STRING" id="7757.ENSPMAP00000001565"/>
<dbReference type="GeneTree" id="ENSGT01030000234571"/>
<evidence type="ECO:0000313" key="8">
    <source>
        <dbReference type="Ensembl" id="ENSPMAP00000001565.1"/>
    </source>
</evidence>
<evidence type="ECO:0000256" key="1">
    <source>
        <dbReference type="ARBA" id="ARBA00004316"/>
    </source>
</evidence>
<evidence type="ECO:0000259" key="6">
    <source>
        <dbReference type="PROSITE" id="PS50002"/>
    </source>
</evidence>
<dbReference type="PROSITE" id="PS50002">
    <property type="entry name" value="SH3"/>
    <property type="match status" value="1"/>
</dbReference>
<feature type="compositionally biased region" description="Gly residues" evidence="5">
    <location>
        <begin position="97"/>
        <end position="106"/>
    </location>
</feature>
<proteinExistence type="predicted"/>
<dbReference type="InterPro" id="IPR001452">
    <property type="entry name" value="SH3_domain"/>
</dbReference>
<reference evidence="8" key="2">
    <citation type="submission" date="2025-09" db="UniProtKB">
        <authorList>
            <consortium name="Ensembl"/>
        </authorList>
    </citation>
    <scope>IDENTIFICATION</scope>
</reference>
<dbReference type="PROSITE" id="PS50003">
    <property type="entry name" value="PH_DOMAIN"/>
    <property type="match status" value="1"/>
</dbReference>
<evidence type="ECO:0000256" key="2">
    <source>
        <dbReference type="ARBA" id="ARBA00022443"/>
    </source>
</evidence>
<dbReference type="OMA" id="SCANEVY"/>